<organism evidence="5 6">
    <name type="scientific">Hyphomonas johnsonii MHS-2</name>
    <dbReference type="NCBI Taxonomy" id="1280950"/>
    <lineage>
        <taxon>Bacteria</taxon>
        <taxon>Pseudomonadati</taxon>
        <taxon>Pseudomonadota</taxon>
        <taxon>Alphaproteobacteria</taxon>
        <taxon>Hyphomonadales</taxon>
        <taxon>Hyphomonadaceae</taxon>
        <taxon>Hyphomonas</taxon>
    </lineage>
</organism>
<evidence type="ECO:0000259" key="4">
    <source>
        <dbReference type="Pfam" id="PF00294"/>
    </source>
</evidence>
<evidence type="ECO:0000256" key="1">
    <source>
        <dbReference type="ARBA" id="ARBA00010688"/>
    </source>
</evidence>
<evidence type="ECO:0000313" key="6">
    <source>
        <dbReference type="Proteomes" id="UP000025171"/>
    </source>
</evidence>
<dbReference type="InterPro" id="IPR011611">
    <property type="entry name" value="PfkB_dom"/>
</dbReference>
<dbReference type="PATRIC" id="fig|1280950.3.peg.1202"/>
<protein>
    <submittedName>
        <fullName evidence="5">PfkB protein</fullName>
    </submittedName>
</protein>
<keyword evidence="3" id="KW-0418">Kinase</keyword>
<dbReference type="CDD" id="cd01166">
    <property type="entry name" value="KdgK"/>
    <property type="match status" value="1"/>
</dbReference>
<dbReference type="OrthoDB" id="9776822at2"/>
<dbReference type="InterPro" id="IPR050306">
    <property type="entry name" value="PfkB_Carbo_kinase"/>
</dbReference>
<dbReference type="AlphaFoldDB" id="A0A059FSC6"/>
<dbReference type="Proteomes" id="UP000025171">
    <property type="component" value="Unassembled WGS sequence"/>
</dbReference>
<dbReference type="GO" id="GO:0005829">
    <property type="term" value="C:cytosol"/>
    <property type="evidence" value="ECO:0007669"/>
    <property type="project" value="TreeGrafter"/>
</dbReference>
<dbReference type="Pfam" id="PF00294">
    <property type="entry name" value="PfkB"/>
    <property type="match status" value="1"/>
</dbReference>
<evidence type="ECO:0000313" key="5">
    <source>
        <dbReference type="EMBL" id="KCZ93378.1"/>
    </source>
</evidence>
<gene>
    <name evidence="5" type="ORF">HJO_05965</name>
</gene>
<dbReference type="GO" id="GO:0042840">
    <property type="term" value="P:D-glucuronate catabolic process"/>
    <property type="evidence" value="ECO:0007669"/>
    <property type="project" value="TreeGrafter"/>
</dbReference>
<dbReference type="GO" id="GO:0006974">
    <property type="term" value="P:DNA damage response"/>
    <property type="evidence" value="ECO:0007669"/>
    <property type="project" value="TreeGrafter"/>
</dbReference>
<keyword evidence="2" id="KW-0808">Transferase</keyword>
<reference evidence="5 6" key="1">
    <citation type="journal article" date="2014" name="Antonie Van Leeuwenhoek">
        <title>Hyphomonas beringensis sp. nov. and Hyphomonas chukchiensis sp. nov., isolated from surface seawater of the Bering Sea and Chukchi Sea.</title>
        <authorList>
            <person name="Li C."/>
            <person name="Lai Q."/>
            <person name="Li G."/>
            <person name="Dong C."/>
            <person name="Wang J."/>
            <person name="Liao Y."/>
            <person name="Shao Z."/>
        </authorList>
    </citation>
    <scope>NUCLEOTIDE SEQUENCE [LARGE SCALE GENOMIC DNA]</scope>
    <source>
        <strain evidence="5 6">MHS-2</strain>
    </source>
</reference>
<dbReference type="eggNOG" id="COG0524">
    <property type="taxonomic scope" value="Bacteria"/>
</dbReference>
<comment type="caution">
    <text evidence="5">The sequence shown here is derived from an EMBL/GenBank/DDBJ whole genome shotgun (WGS) entry which is preliminary data.</text>
</comment>
<dbReference type="EMBL" id="ARYK01000002">
    <property type="protein sequence ID" value="KCZ93378.1"/>
    <property type="molecule type" value="Genomic_DNA"/>
</dbReference>
<evidence type="ECO:0000256" key="3">
    <source>
        <dbReference type="ARBA" id="ARBA00022777"/>
    </source>
</evidence>
<feature type="domain" description="Carbohydrate kinase PfkB" evidence="4">
    <location>
        <begin position="19"/>
        <end position="297"/>
    </location>
</feature>
<proteinExistence type="inferred from homology"/>
<dbReference type="GO" id="GO:0019698">
    <property type="term" value="P:D-galacturonate catabolic process"/>
    <property type="evidence" value="ECO:0007669"/>
    <property type="project" value="TreeGrafter"/>
</dbReference>
<sequence>MPRIVGLGEAMGELLDLPAGQIALSFAGDVFNTLAYVGMLGADAWHTEFVSAIGRDVLSRRFETFANGLDVSLRVYRDPDSPIGLYMISTDADGERRFSYWRANSPARRFVDTLQADQRLALDLADIVYVSGITLAVLHEAQRSALELLCLKARGRGARIAFDPNYRPALWNSVEAAQHWVRRFYRISSIVFPGLEDEAALFSEATPLSILNRPEFSGADAVIIKAGKGGAMCRIGEAVHSSPFVVPPEVIDTTSAGDGFNAAWLVGAHAGLAPATCLRFASETASAICAHPGAIVPRTALPRLSDLEDPS</sequence>
<dbReference type="RefSeq" id="WP_051618331.1">
    <property type="nucleotide sequence ID" value="NZ_ARYK01000002.1"/>
</dbReference>
<dbReference type="SUPFAM" id="SSF53613">
    <property type="entry name" value="Ribokinase-like"/>
    <property type="match status" value="1"/>
</dbReference>
<dbReference type="Gene3D" id="3.40.1190.20">
    <property type="match status" value="1"/>
</dbReference>
<keyword evidence="6" id="KW-1185">Reference proteome</keyword>
<comment type="similarity">
    <text evidence="1">Belongs to the carbohydrate kinase PfkB family.</text>
</comment>
<dbReference type="GO" id="GO:0008673">
    <property type="term" value="F:2-dehydro-3-deoxygluconokinase activity"/>
    <property type="evidence" value="ECO:0007669"/>
    <property type="project" value="TreeGrafter"/>
</dbReference>
<evidence type="ECO:0000256" key="2">
    <source>
        <dbReference type="ARBA" id="ARBA00022679"/>
    </source>
</evidence>
<accession>A0A059FSC6</accession>
<dbReference type="PANTHER" id="PTHR43085:SF15">
    <property type="entry name" value="2-DEHYDRO-3-DEOXYGLUCONOKINASE"/>
    <property type="match status" value="1"/>
</dbReference>
<dbReference type="PANTHER" id="PTHR43085">
    <property type="entry name" value="HEXOKINASE FAMILY MEMBER"/>
    <property type="match status" value="1"/>
</dbReference>
<name>A0A059FSC6_9PROT</name>
<dbReference type="InterPro" id="IPR029056">
    <property type="entry name" value="Ribokinase-like"/>
</dbReference>
<dbReference type="STRING" id="1280950.HJO_05965"/>